<evidence type="ECO:0000313" key="2">
    <source>
        <dbReference type="Proteomes" id="UP000092460"/>
    </source>
</evidence>
<accession>A0A1B0AT48</accession>
<dbReference type="AlphaFoldDB" id="A0A1B0AT48"/>
<sequence length="91" mass="10222">MKTEATATTPNPKTNTSIANKMAFDMYPTISGKQQDPVREVVMKYIDYFLPEISEIPYSSELSTSLMRTERSSIVAILSDKLAFQCNHNSP</sequence>
<dbReference type="EMBL" id="JXJN01003164">
    <property type="status" value="NOT_ANNOTATED_CDS"/>
    <property type="molecule type" value="Genomic_DNA"/>
</dbReference>
<dbReference type="EMBL" id="JXJN01003165">
    <property type="status" value="NOT_ANNOTATED_CDS"/>
    <property type="molecule type" value="Genomic_DNA"/>
</dbReference>
<proteinExistence type="predicted"/>
<organism evidence="1 2">
    <name type="scientific">Glossina palpalis gambiensis</name>
    <dbReference type="NCBI Taxonomy" id="67801"/>
    <lineage>
        <taxon>Eukaryota</taxon>
        <taxon>Metazoa</taxon>
        <taxon>Ecdysozoa</taxon>
        <taxon>Arthropoda</taxon>
        <taxon>Hexapoda</taxon>
        <taxon>Insecta</taxon>
        <taxon>Pterygota</taxon>
        <taxon>Neoptera</taxon>
        <taxon>Endopterygota</taxon>
        <taxon>Diptera</taxon>
        <taxon>Brachycera</taxon>
        <taxon>Muscomorpha</taxon>
        <taxon>Hippoboscoidea</taxon>
        <taxon>Glossinidae</taxon>
        <taxon>Glossina</taxon>
    </lineage>
</organism>
<dbReference type="EnsemblMetazoa" id="GPPI007686-RA">
    <property type="protein sequence ID" value="GPPI007686-PA"/>
    <property type="gene ID" value="GPPI007686"/>
</dbReference>
<dbReference type="Proteomes" id="UP000092460">
    <property type="component" value="Unassembled WGS sequence"/>
</dbReference>
<evidence type="ECO:0000313" key="1">
    <source>
        <dbReference type="EnsemblMetazoa" id="GPPI007686-PA"/>
    </source>
</evidence>
<reference evidence="2" key="1">
    <citation type="submission" date="2015-01" db="EMBL/GenBank/DDBJ databases">
        <authorList>
            <person name="Aksoy S."/>
            <person name="Warren W."/>
            <person name="Wilson R.K."/>
        </authorList>
    </citation>
    <scope>NUCLEOTIDE SEQUENCE [LARGE SCALE GENOMIC DNA]</scope>
    <source>
        <strain evidence="2">IAEA</strain>
    </source>
</reference>
<dbReference type="EMBL" id="JXJN01003166">
    <property type="status" value="NOT_ANNOTATED_CDS"/>
    <property type="molecule type" value="Genomic_DNA"/>
</dbReference>
<reference evidence="1" key="2">
    <citation type="submission" date="2020-05" db="UniProtKB">
        <authorList>
            <consortium name="EnsemblMetazoa"/>
        </authorList>
    </citation>
    <scope>IDENTIFICATION</scope>
    <source>
        <strain evidence="1">IAEA</strain>
    </source>
</reference>
<name>A0A1B0AT48_9MUSC</name>
<keyword evidence="2" id="KW-1185">Reference proteome</keyword>
<dbReference type="VEuPathDB" id="VectorBase:GPPI007686"/>
<protein>
    <submittedName>
        <fullName evidence="1">Uncharacterized protein</fullName>
    </submittedName>
</protein>